<accession>A0A6J6KGW3</accession>
<dbReference type="InterPro" id="IPR002716">
    <property type="entry name" value="PIN_dom"/>
</dbReference>
<keyword evidence="2" id="KW-0540">Nuclease</keyword>
<dbReference type="HAMAP" id="MF_00265">
    <property type="entry name" value="VapC_Nob1"/>
    <property type="match status" value="1"/>
</dbReference>
<evidence type="ECO:0000313" key="7">
    <source>
        <dbReference type="EMBL" id="CAB4653370.1"/>
    </source>
</evidence>
<dbReference type="GO" id="GO:0016788">
    <property type="term" value="F:hydrolase activity, acting on ester bonds"/>
    <property type="evidence" value="ECO:0007669"/>
    <property type="project" value="InterPro"/>
</dbReference>
<dbReference type="PANTHER" id="PTHR38826:SF5">
    <property type="entry name" value="RIBONUCLEASE VAPC13"/>
    <property type="match status" value="1"/>
</dbReference>
<dbReference type="GO" id="GO:0045926">
    <property type="term" value="P:negative regulation of growth"/>
    <property type="evidence" value="ECO:0007669"/>
    <property type="project" value="UniProtKB-ARBA"/>
</dbReference>
<dbReference type="GO" id="GO:0046872">
    <property type="term" value="F:metal ion binding"/>
    <property type="evidence" value="ECO:0007669"/>
    <property type="project" value="UniProtKB-KW"/>
</dbReference>
<evidence type="ECO:0000256" key="3">
    <source>
        <dbReference type="ARBA" id="ARBA00022723"/>
    </source>
</evidence>
<dbReference type="Pfam" id="PF01850">
    <property type="entry name" value="PIN"/>
    <property type="match status" value="1"/>
</dbReference>
<keyword evidence="4" id="KW-0378">Hydrolase</keyword>
<dbReference type="InterPro" id="IPR029060">
    <property type="entry name" value="PIN-like_dom_sf"/>
</dbReference>
<keyword evidence="1" id="KW-1277">Toxin-antitoxin system</keyword>
<evidence type="ECO:0000256" key="2">
    <source>
        <dbReference type="ARBA" id="ARBA00022722"/>
    </source>
</evidence>
<dbReference type="AlphaFoldDB" id="A0A6J6KGW3"/>
<gene>
    <name evidence="6" type="ORF">UFOPK2171_00450</name>
    <name evidence="7" type="ORF">UFOPK2237_00650</name>
</gene>
<dbReference type="InterPro" id="IPR052106">
    <property type="entry name" value="PINc/VapC_TA"/>
</dbReference>
<dbReference type="Gene3D" id="3.40.50.1010">
    <property type="entry name" value="5'-nuclease"/>
    <property type="match status" value="1"/>
</dbReference>
<reference evidence="6" key="1">
    <citation type="submission" date="2020-05" db="EMBL/GenBank/DDBJ databases">
        <authorList>
            <person name="Chiriac C."/>
            <person name="Salcher M."/>
            <person name="Ghai R."/>
            <person name="Kavagutti S V."/>
        </authorList>
    </citation>
    <scope>NUCLEOTIDE SEQUENCE</scope>
</reference>
<evidence type="ECO:0000259" key="5">
    <source>
        <dbReference type="Pfam" id="PF01850"/>
    </source>
</evidence>
<keyword evidence="3" id="KW-0479">Metal-binding</keyword>
<evidence type="ECO:0000313" key="6">
    <source>
        <dbReference type="EMBL" id="CAB4647059.1"/>
    </source>
</evidence>
<dbReference type="EMBL" id="CAEZWI010000066">
    <property type="protein sequence ID" value="CAB4653370.1"/>
    <property type="molecule type" value="Genomic_DNA"/>
</dbReference>
<evidence type="ECO:0000256" key="1">
    <source>
        <dbReference type="ARBA" id="ARBA00022649"/>
    </source>
</evidence>
<dbReference type="PANTHER" id="PTHR38826">
    <property type="entry name" value="RIBONUCLEASE VAPC13"/>
    <property type="match status" value="1"/>
</dbReference>
<feature type="domain" description="PIN" evidence="5">
    <location>
        <begin position="4"/>
        <end position="134"/>
    </location>
</feature>
<name>A0A6J6KGW3_9ZZZZ</name>
<dbReference type="InterPro" id="IPR022907">
    <property type="entry name" value="VapC_family"/>
</dbReference>
<protein>
    <submittedName>
        <fullName evidence="6">Unannotated protein</fullName>
    </submittedName>
</protein>
<dbReference type="EMBL" id="CAEZWD010000038">
    <property type="protein sequence ID" value="CAB4647059.1"/>
    <property type="molecule type" value="Genomic_DNA"/>
</dbReference>
<dbReference type="InterPro" id="IPR006226">
    <property type="entry name" value="Mtu_PIN"/>
</dbReference>
<dbReference type="GO" id="GO:0004540">
    <property type="term" value="F:RNA nuclease activity"/>
    <property type="evidence" value="ECO:0007669"/>
    <property type="project" value="InterPro"/>
</dbReference>
<evidence type="ECO:0000256" key="4">
    <source>
        <dbReference type="ARBA" id="ARBA00022801"/>
    </source>
</evidence>
<organism evidence="6">
    <name type="scientific">freshwater metagenome</name>
    <dbReference type="NCBI Taxonomy" id="449393"/>
    <lineage>
        <taxon>unclassified sequences</taxon>
        <taxon>metagenomes</taxon>
        <taxon>ecological metagenomes</taxon>
    </lineage>
</organism>
<dbReference type="NCBIfam" id="TIGR00028">
    <property type="entry name" value="Mtu_PIN_fam"/>
    <property type="match status" value="1"/>
</dbReference>
<proteinExistence type="inferred from homology"/>
<dbReference type="SUPFAM" id="SSF88723">
    <property type="entry name" value="PIN domain-like"/>
    <property type="match status" value="1"/>
</dbReference>
<sequence>MISVDSNILLYAVRSFEPNHVEAKNLLDTILSQKESVAFTDIAINEFLANATNRRLSVPVTSIEQAVSQVKNWLSAPNVKVIRNSPQSFNTFVKLCERTGRSGQEIYDAQIAAICIDNGVTEFITNDKGFEKFTELRIRNPFAA</sequence>